<sequence length="204" mass="22938">MRTPILSALALSAALFSAPALAAETAGSNAELEQSCIKLYERSVHFTTGRACYPQGSASAKYYSDLYIMLVAADPEIAQRCVQHDAELGKKHQAATLYEWVEADFEKRYPMPDAKTSAAKLQQYCRDTQPMREEAIAHAEAAVARLLPAIISENAKRQRQAGETVSEDEVRRRQQKALQQWERERDAARAEKQDWNQPAAKRKR</sequence>
<evidence type="ECO:0000313" key="4">
    <source>
        <dbReference type="Proteomes" id="UP001298424"/>
    </source>
</evidence>
<protein>
    <recommendedName>
        <fullName evidence="5">Lipoprotein</fullName>
    </recommendedName>
</protein>
<comment type="caution">
    <text evidence="3">The sequence shown here is derived from an EMBL/GenBank/DDBJ whole genome shotgun (WGS) entry which is preliminary data.</text>
</comment>
<keyword evidence="4" id="KW-1185">Reference proteome</keyword>
<name>A0ABS9NKR7_9NEIS</name>
<proteinExistence type="predicted"/>
<feature type="signal peptide" evidence="2">
    <location>
        <begin position="1"/>
        <end position="22"/>
    </location>
</feature>
<organism evidence="3 4">
    <name type="scientific">Kingella pumchi</name>
    <dbReference type="NCBI Taxonomy" id="2779506"/>
    <lineage>
        <taxon>Bacteria</taxon>
        <taxon>Pseudomonadati</taxon>
        <taxon>Pseudomonadota</taxon>
        <taxon>Betaproteobacteria</taxon>
        <taxon>Neisseriales</taxon>
        <taxon>Neisseriaceae</taxon>
        <taxon>Kingella</taxon>
    </lineage>
</organism>
<evidence type="ECO:0000256" key="2">
    <source>
        <dbReference type="SAM" id="SignalP"/>
    </source>
</evidence>
<keyword evidence="2" id="KW-0732">Signal</keyword>
<evidence type="ECO:0000313" key="3">
    <source>
        <dbReference type="EMBL" id="MCG6503386.1"/>
    </source>
</evidence>
<reference evidence="3 4" key="1">
    <citation type="submission" date="2022-02" db="EMBL/GenBank/DDBJ databases">
        <title>Genome sequence data of Kingella unionensis sp. nov. strain CICC 24913 (CCUG 75125).</title>
        <authorList>
            <person name="Xiao M."/>
        </authorList>
    </citation>
    <scope>NUCLEOTIDE SEQUENCE [LARGE SCALE GENOMIC DNA]</scope>
    <source>
        <strain evidence="3 4">CICC 24913</strain>
    </source>
</reference>
<feature type="compositionally biased region" description="Basic and acidic residues" evidence="1">
    <location>
        <begin position="181"/>
        <end position="194"/>
    </location>
</feature>
<feature type="region of interest" description="Disordered" evidence="1">
    <location>
        <begin position="156"/>
        <end position="204"/>
    </location>
</feature>
<dbReference type="EMBL" id="JAKOOW010000008">
    <property type="protein sequence ID" value="MCG6503386.1"/>
    <property type="molecule type" value="Genomic_DNA"/>
</dbReference>
<dbReference type="Proteomes" id="UP001298424">
    <property type="component" value="Unassembled WGS sequence"/>
</dbReference>
<evidence type="ECO:0000256" key="1">
    <source>
        <dbReference type="SAM" id="MobiDB-lite"/>
    </source>
</evidence>
<gene>
    <name evidence="3" type="ORF">MB824_02605</name>
</gene>
<evidence type="ECO:0008006" key="5">
    <source>
        <dbReference type="Google" id="ProtNLM"/>
    </source>
</evidence>
<dbReference type="RefSeq" id="WP_238745701.1">
    <property type="nucleotide sequence ID" value="NZ_JAKOOW010000008.1"/>
</dbReference>
<accession>A0ABS9NKR7</accession>
<feature type="chain" id="PRO_5046505508" description="Lipoprotein" evidence="2">
    <location>
        <begin position="23"/>
        <end position="204"/>
    </location>
</feature>